<evidence type="ECO:0000256" key="1">
    <source>
        <dbReference type="SAM" id="MobiDB-lite"/>
    </source>
</evidence>
<organism evidence="2 3">
    <name type="scientific">Striga asiatica</name>
    <name type="common">Asiatic witchweed</name>
    <name type="synonym">Buchnera asiatica</name>
    <dbReference type="NCBI Taxonomy" id="4170"/>
    <lineage>
        <taxon>Eukaryota</taxon>
        <taxon>Viridiplantae</taxon>
        <taxon>Streptophyta</taxon>
        <taxon>Embryophyta</taxon>
        <taxon>Tracheophyta</taxon>
        <taxon>Spermatophyta</taxon>
        <taxon>Magnoliopsida</taxon>
        <taxon>eudicotyledons</taxon>
        <taxon>Gunneridae</taxon>
        <taxon>Pentapetalae</taxon>
        <taxon>asterids</taxon>
        <taxon>lamiids</taxon>
        <taxon>Lamiales</taxon>
        <taxon>Orobanchaceae</taxon>
        <taxon>Buchnereae</taxon>
        <taxon>Striga</taxon>
    </lineage>
</organism>
<name>A0A5A7PEQ6_STRAF</name>
<feature type="region of interest" description="Disordered" evidence="1">
    <location>
        <begin position="175"/>
        <end position="200"/>
    </location>
</feature>
<dbReference type="AlphaFoldDB" id="A0A5A7PEQ6"/>
<dbReference type="PANTHER" id="PTHR33696:SF24">
    <property type="entry name" value="FLZ-TYPE DOMAIN-CONTAINING PROTEIN"/>
    <property type="match status" value="1"/>
</dbReference>
<reference evidence="3" key="1">
    <citation type="journal article" date="2019" name="Curr. Biol.">
        <title>Genome Sequence of Striga asiatica Provides Insight into the Evolution of Plant Parasitism.</title>
        <authorList>
            <person name="Yoshida S."/>
            <person name="Kim S."/>
            <person name="Wafula E.K."/>
            <person name="Tanskanen J."/>
            <person name="Kim Y.M."/>
            <person name="Honaas L."/>
            <person name="Yang Z."/>
            <person name="Spallek T."/>
            <person name="Conn C.E."/>
            <person name="Ichihashi Y."/>
            <person name="Cheong K."/>
            <person name="Cui S."/>
            <person name="Der J.P."/>
            <person name="Gundlach H."/>
            <person name="Jiao Y."/>
            <person name="Hori C."/>
            <person name="Ishida J.K."/>
            <person name="Kasahara H."/>
            <person name="Kiba T."/>
            <person name="Kim M.S."/>
            <person name="Koo N."/>
            <person name="Laohavisit A."/>
            <person name="Lee Y.H."/>
            <person name="Lumba S."/>
            <person name="McCourt P."/>
            <person name="Mortimer J.C."/>
            <person name="Mutuku J.M."/>
            <person name="Nomura T."/>
            <person name="Sasaki-Sekimoto Y."/>
            <person name="Seto Y."/>
            <person name="Wang Y."/>
            <person name="Wakatake T."/>
            <person name="Sakakibara H."/>
            <person name="Demura T."/>
            <person name="Yamaguchi S."/>
            <person name="Yoneyama K."/>
            <person name="Manabe R.I."/>
            <person name="Nelson D.C."/>
            <person name="Schulman A.H."/>
            <person name="Timko M.P."/>
            <person name="dePamphilis C.W."/>
            <person name="Choi D."/>
            <person name="Shirasu K."/>
        </authorList>
    </citation>
    <scope>NUCLEOTIDE SEQUENCE [LARGE SCALE GENOMIC DNA]</scope>
    <source>
        <strain evidence="3">cv. UVA1</strain>
    </source>
</reference>
<dbReference type="PANTHER" id="PTHR33696">
    <property type="entry name" value="T22J18.15-RELATED"/>
    <property type="match status" value="1"/>
</dbReference>
<comment type="caution">
    <text evidence="2">The sequence shown here is derived from an EMBL/GenBank/DDBJ whole genome shotgun (WGS) entry which is preliminary data.</text>
</comment>
<evidence type="ECO:0000313" key="2">
    <source>
        <dbReference type="EMBL" id="GER31006.1"/>
    </source>
</evidence>
<proteinExistence type="predicted"/>
<evidence type="ECO:0000313" key="3">
    <source>
        <dbReference type="Proteomes" id="UP000325081"/>
    </source>
</evidence>
<gene>
    <name evidence="2" type="ORF">STAS_06973</name>
</gene>
<dbReference type="EMBL" id="BKCP01004405">
    <property type="protein sequence ID" value="GER31006.1"/>
    <property type="molecule type" value="Genomic_DNA"/>
</dbReference>
<dbReference type="OrthoDB" id="745459at2759"/>
<sequence length="268" mass="29936">MSHRKIHSQGYVPFSWEEKPGISKFNHQKSSSDVSITDLKLLPKNASGAHTNVIPPPPCNCRPSTKSFSRRGSWWLDDPFLAALSSCTKGVPKNEPSKGKNVIGKRVDIFSCKHSCDVDKDNFVRLTKLPPIPKERPQPRSRPLWRQGLKALTRLGCKSVHRVCGQRMSFSQGAVPRRPGRACVPRPRRPERKRVSYSKARKSCTRSSRRPCDTRVLTRPRDAVAALSCAHDACTSDPTTCGTPDIVKFQDNGSDDDATILARGLIWR</sequence>
<dbReference type="Proteomes" id="UP000325081">
    <property type="component" value="Unassembled WGS sequence"/>
</dbReference>
<protein>
    <submittedName>
        <fullName evidence="2">2-oxoglutarate dehydrogenase E1 component</fullName>
    </submittedName>
</protein>
<feature type="compositionally biased region" description="Basic residues" evidence="1">
    <location>
        <begin position="186"/>
        <end position="200"/>
    </location>
</feature>
<keyword evidence="3" id="KW-1185">Reference proteome</keyword>
<accession>A0A5A7PEQ6</accession>